<feature type="region of interest" description="Disordered" evidence="1">
    <location>
        <begin position="556"/>
        <end position="665"/>
    </location>
</feature>
<feature type="compositionally biased region" description="Polar residues" evidence="1">
    <location>
        <begin position="228"/>
        <end position="247"/>
    </location>
</feature>
<dbReference type="EMBL" id="JAVRQU010000021">
    <property type="protein sequence ID" value="KAK5691499.1"/>
    <property type="molecule type" value="Genomic_DNA"/>
</dbReference>
<gene>
    <name evidence="3" type="ORF">LTR97_011492</name>
</gene>
<evidence type="ECO:0000313" key="4">
    <source>
        <dbReference type="Proteomes" id="UP001310594"/>
    </source>
</evidence>
<dbReference type="AlphaFoldDB" id="A0AAN7ZVN9"/>
<feature type="region of interest" description="Disordered" evidence="1">
    <location>
        <begin position="483"/>
        <end position="527"/>
    </location>
</feature>
<organism evidence="3 4">
    <name type="scientific">Elasticomyces elasticus</name>
    <dbReference type="NCBI Taxonomy" id="574655"/>
    <lineage>
        <taxon>Eukaryota</taxon>
        <taxon>Fungi</taxon>
        <taxon>Dikarya</taxon>
        <taxon>Ascomycota</taxon>
        <taxon>Pezizomycotina</taxon>
        <taxon>Dothideomycetes</taxon>
        <taxon>Dothideomycetidae</taxon>
        <taxon>Mycosphaerellales</taxon>
        <taxon>Teratosphaeriaceae</taxon>
        <taxon>Elasticomyces</taxon>
    </lineage>
</organism>
<comment type="caution">
    <text evidence="3">The sequence shown here is derived from an EMBL/GenBank/DDBJ whole genome shotgun (WGS) entry which is preliminary data.</text>
</comment>
<feature type="region of interest" description="Disordered" evidence="1">
    <location>
        <begin position="295"/>
        <end position="365"/>
    </location>
</feature>
<dbReference type="Proteomes" id="UP001310594">
    <property type="component" value="Unassembled WGS sequence"/>
</dbReference>
<evidence type="ECO:0000259" key="2">
    <source>
        <dbReference type="Pfam" id="PF23257"/>
    </source>
</evidence>
<feature type="domain" description="DUF7071" evidence="2">
    <location>
        <begin position="364"/>
        <end position="423"/>
    </location>
</feature>
<feature type="compositionally biased region" description="Acidic residues" evidence="1">
    <location>
        <begin position="161"/>
        <end position="176"/>
    </location>
</feature>
<name>A0AAN7ZVN9_9PEZI</name>
<sequence length="778" mass="85376">MSPSLPLIRGRVSVSVIEKGLGIKWARGLSRHGGRLKIPVIRDLEKEMRQVVEKYSVLSQREVLASSELEDAANRFFDSVGPRMWPTPEEDPDDSRLEYLAVASQDNLEGHYPRDLYYAVEEDRRLLRQSFYNMVVAKCIMYLKNHPGWKSHGAEANEANDGNELDYSLDIDEPGMDEPKKEEASDEESTSMSSHPSSVMPSGDSSMRTTPHSHYQPQLYRGPGQFMPINTTIGNVGSQRSPTSSDGGLNKRKLSTDSPAGTKRSRNDDAVRYPVPQSLIVVLKLTPQKLAGASIPQTLPHRAPEQVASPQLPVDGSSAQTGAPRGPPLPAVESHEPAEISQPRRPSAQTQSPSNVPEPDPHRGSAMAMEVLGDYIGLPVVQSFLHSNSPTHRLQLDTLKRVLNECPSARMNPEILQAEMERMKGRPLMQPNSVQMNFAGCERFRAFPAPTADPSQPSGPARTTDVPAPHHGPFRTFAFVQPDGSTFPGTPEVRHPSHRPTSISVPEQPLHTPGGNTAQTSPRVHGHPVARIAPRTTSNGDVPRAAYNPPSFGFVSINDTFRRPAPHPDEPRNEVRTGGPSKGHTNQNMPGPGNAMTNTPMPLPPNGSPYTSGNAMSNAPIHLPPNGSPYTMRPPLTAGGPPGMPGHSLQPSPQSPTRGHDRRTSLEPDLLAILERAEVEIDWDIKDEYQSFIPMEACYTVERLFSEIDKQKPPSLQCRSVKAAKVEQVNYLGRGKSVRCRILRTSSDGVPAFRAMLRRLKQMGMEADPELKITVEWA</sequence>
<evidence type="ECO:0000256" key="1">
    <source>
        <dbReference type="SAM" id="MobiDB-lite"/>
    </source>
</evidence>
<feature type="region of interest" description="Disordered" evidence="1">
    <location>
        <begin position="154"/>
        <end position="271"/>
    </location>
</feature>
<accession>A0AAN7ZVN9</accession>
<proteinExistence type="predicted"/>
<feature type="compositionally biased region" description="Polar residues" evidence="1">
    <location>
        <begin position="583"/>
        <end position="600"/>
    </location>
</feature>
<evidence type="ECO:0000313" key="3">
    <source>
        <dbReference type="EMBL" id="KAK5691499.1"/>
    </source>
</evidence>
<feature type="region of interest" description="Disordered" evidence="1">
    <location>
        <begin position="449"/>
        <end position="471"/>
    </location>
</feature>
<protein>
    <recommendedName>
        <fullName evidence="2">DUF7071 domain-containing protein</fullName>
    </recommendedName>
</protein>
<feature type="compositionally biased region" description="Polar residues" evidence="1">
    <location>
        <begin position="608"/>
        <end position="617"/>
    </location>
</feature>
<dbReference type="InterPro" id="IPR055499">
    <property type="entry name" value="DUF7071"/>
</dbReference>
<reference evidence="3" key="1">
    <citation type="submission" date="2023-08" db="EMBL/GenBank/DDBJ databases">
        <title>Black Yeasts Isolated from many extreme environments.</title>
        <authorList>
            <person name="Coleine C."/>
            <person name="Stajich J.E."/>
            <person name="Selbmann L."/>
        </authorList>
    </citation>
    <scope>NUCLEOTIDE SEQUENCE</scope>
    <source>
        <strain evidence="3">CCFEE 5810</strain>
    </source>
</reference>
<dbReference type="Pfam" id="PF23257">
    <property type="entry name" value="DUF7071"/>
    <property type="match status" value="1"/>
</dbReference>
<feature type="compositionally biased region" description="Basic and acidic residues" evidence="1">
    <location>
        <begin position="560"/>
        <end position="575"/>
    </location>
</feature>
<feature type="compositionally biased region" description="Polar residues" evidence="1">
    <location>
        <begin position="207"/>
        <end position="216"/>
    </location>
</feature>
<feature type="compositionally biased region" description="Low complexity" evidence="1">
    <location>
        <begin position="190"/>
        <end position="206"/>
    </location>
</feature>